<dbReference type="GO" id="GO:0009073">
    <property type="term" value="P:aromatic amino acid family biosynthetic process"/>
    <property type="evidence" value="ECO:0007669"/>
    <property type="project" value="UniProtKB-KW"/>
</dbReference>
<feature type="binding site" evidence="5">
    <location>
        <position position="234"/>
    </location>
    <ligand>
        <name>3-dehydroquinate</name>
        <dbReference type="ChEBI" id="CHEBI:32364"/>
    </ligand>
</feature>
<keyword evidence="2 5" id="KW-0057">Aromatic amino acid biosynthesis</keyword>
<dbReference type="SUPFAM" id="SSF51569">
    <property type="entry name" value="Aldolase"/>
    <property type="match status" value="1"/>
</dbReference>
<keyword evidence="7" id="KW-1185">Reference proteome</keyword>
<evidence type="ECO:0000256" key="1">
    <source>
        <dbReference type="ARBA" id="ARBA00001864"/>
    </source>
</evidence>
<dbReference type="GO" id="GO:0003855">
    <property type="term" value="F:3-dehydroquinate dehydratase activity"/>
    <property type="evidence" value="ECO:0007669"/>
    <property type="project" value="UniProtKB-UniRule"/>
</dbReference>
<comment type="pathway">
    <text evidence="5">Metabolic intermediate biosynthesis; chorismate biosynthesis; chorismate from D-erythrose 4-phosphate and phosphoenolpyruvate: step 3/7.</text>
</comment>
<comment type="caution">
    <text evidence="5">Lacks conserved residue(s) required for the propagation of feature annotation.</text>
</comment>
<dbReference type="GO" id="GO:0046279">
    <property type="term" value="P:3,4-dihydroxybenzoate biosynthetic process"/>
    <property type="evidence" value="ECO:0007669"/>
    <property type="project" value="TreeGrafter"/>
</dbReference>
<comment type="function">
    <text evidence="5">Involved in the third step of the chorismate pathway, which leads to the biosynthesis of aromatic amino acids. Catalyzes the cis-dehydration of 3-dehydroquinate (DHQ) and introduces the first double bond of the aromatic ring to yield 3-dehydroshikimate.</text>
</comment>
<dbReference type="EMBL" id="AZFA01000005">
    <property type="protein sequence ID" value="KRL67559.1"/>
    <property type="molecule type" value="Genomic_DNA"/>
</dbReference>
<gene>
    <name evidence="5" type="primary">aroD</name>
    <name evidence="6" type="ORF">FC27_GL001875</name>
</gene>
<keyword evidence="4 5" id="KW-0704">Schiff base</keyword>
<dbReference type="PANTHER" id="PTHR43699:SF1">
    <property type="entry name" value="3-DEHYDROQUINATE DEHYDRATASE"/>
    <property type="match status" value="1"/>
</dbReference>
<dbReference type="EC" id="4.2.1.10" evidence="5"/>
<evidence type="ECO:0000256" key="2">
    <source>
        <dbReference type="ARBA" id="ARBA00023141"/>
    </source>
</evidence>
<evidence type="ECO:0000313" key="6">
    <source>
        <dbReference type="EMBL" id="KRL67559.1"/>
    </source>
</evidence>
<name>A0A0R1SEA7_9LACO</name>
<dbReference type="CDD" id="cd00502">
    <property type="entry name" value="DHQase_I"/>
    <property type="match status" value="1"/>
</dbReference>
<dbReference type="eggNOG" id="COG0710">
    <property type="taxonomic scope" value="Bacteria"/>
</dbReference>
<dbReference type="PATRIC" id="fig|1423815.3.peg.1918"/>
<evidence type="ECO:0000256" key="3">
    <source>
        <dbReference type="ARBA" id="ARBA00023239"/>
    </source>
</evidence>
<keyword evidence="5" id="KW-0028">Amino-acid biosynthesis</keyword>
<evidence type="ECO:0000313" key="7">
    <source>
        <dbReference type="Proteomes" id="UP000051647"/>
    </source>
</evidence>
<dbReference type="OrthoDB" id="9813659at2"/>
<dbReference type="PANTHER" id="PTHR43699">
    <property type="entry name" value="3-DEHYDROQUINATE DEHYDRATASE"/>
    <property type="match status" value="1"/>
</dbReference>
<dbReference type="UniPathway" id="UPA00053">
    <property type="reaction ID" value="UER00086"/>
</dbReference>
<dbReference type="InterPro" id="IPR013785">
    <property type="entry name" value="Aldolase_TIM"/>
</dbReference>
<dbReference type="HAMAP" id="MF_00214">
    <property type="entry name" value="AroD"/>
    <property type="match status" value="1"/>
</dbReference>
<keyword evidence="3 5" id="KW-0456">Lyase</keyword>
<dbReference type="FunFam" id="3.20.20.70:FF:000047">
    <property type="entry name" value="3-dehydroquinate dehydratase"/>
    <property type="match status" value="1"/>
</dbReference>
<feature type="binding site" evidence="5">
    <location>
        <begin position="49"/>
        <end position="51"/>
    </location>
    <ligand>
        <name>3-dehydroquinate</name>
        <dbReference type="ChEBI" id="CHEBI:32364"/>
    </ligand>
</feature>
<sequence length="255" mass="28094">MEKVESVKICPLELGAGMPKIGVPITGKSISEIFKQVKKACSKKPDLLEWRLDFFDDVEDFNQIKAAFKQISTNNDDLPLLITFRTKSEGGERQFTAPHYFLLLKEVLNNLSVNAIDLELFHEQANLRSIVSLAHQKGVKVVMSNHDFEKTPAKNELISRLTKMFELGADVAKIAVMPNSSGDVLTLLSATSEAKSQLAKPIITMSMGELGKISRVSGQLFGSSLTFASVDETSAPGQVPIDELRKMLQELAITK</sequence>
<dbReference type="Pfam" id="PF01487">
    <property type="entry name" value="DHquinase_I"/>
    <property type="match status" value="1"/>
</dbReference>
<proteinExistence type="inferred from homology"/>
<dbReference type="InterPro" id="IPR050146">
    <property type="entry name" value="Type-I_3-dehydroquinase"/>
</dbReference>
<comment type="catalytic activity">
    <reaction evidence="1 5">
        <text>3-dehydroquinate = 3-dehydroshikimate + H2O</text>
        <dbReference type="Rhea" id="RHEA:21096"/>
        <dbReference type="ChEBI" id="CHEBI:15377"/>
        <dbReference type="ChEBI" id="CHEBI:16630"/>
        <dbReference type="ChEBI" id="CHEBI:32364"/>
        <dbReference type="EC" id="4.2.1.10"/>
    </reaction>
</comment>
<dbReference type="RefSeq" id="WP_010625348.1">
    <property type="nucleotide sequence ID" value="NZ_AZFA01000005.1"/>
</dbReference>
<dbReference type="GO" id="GO:0009423">
    <property type="term" value="P:chorismate biosynthetic process"/>
    <property type="evidence" value="ECO:0007669"/>
    <property type="project" value="UniProtKB-UniRule"/>
</dbReference>
<accession>A0A0R1SEA7</accession>
<comment type="caution">
    <text evidence="6">The sequence shown here is derived from an EMBL/GenBank/DDBJ whole genome shotgun (WGS) entry which is preliminary data.</text>
</comment>
<evidence type="ECO:0000256" key="4">
    <source>
        <dbReference type="ARBA" id="ARBA00023270"/>
    </source>
</evidence>
<dbReference type="AlphaFoldDB" id="A0A0R1SEA7"/>
<feature type="binding site" evidence="5">
    <location>
        <position position="85"/>
    </location>
    <ligand>
        <name>3-dehydroquinate</name>
        <dbReference type="ChEBI" id="CHEBI:32364"/>
    </ligand>
</feature>
<dbReference type="STRING" id="1423815.FC27_GL001875"/>
<organism evidence="6 7">
    <name type="scientific">Companilactobacillus versmoldensis DSM 14857 = KCTC 3814</name>
    <dbReference type="NCBI Taxonomy" id="1423815"/>
    <lineage>
        <taxon>Bacteria</taxon>
        <taxon>Bacillati</taxon>
        <taxon>Bacillota</taxon>
        <taxon>Bacilli</taxon>
        <taxon>Lactobacillales</taxon>
        <taxon>Lactobacillaceae</taxon>
        <taxon>Companilactobacillus</taxon>
    </lineage>
</organism>
<reference evidence="6 7" key="1">
    <citation type="journal article" date="2015" name="Genome Announc.">
        <title>Expanding the biotechnology potential of lactobacilli through comparative genomics of 213 strains and associated genera.</title>
        <authorList>
            <person name="Sun Z."/>
            <person name="Harris H.M."/>
            <person name="McCann A."/>
            <person name="Guo C."/>
            <person name="Argimon S."/>
            <person name="Zhang W."/>
            <person name="Yang X."/>
            <person name="Jeffery I.B."/>
            <person name="Cooney J.C."/>
            <person name="Kagawa T.F."/>
            <person name="Liu W."/>
            <person name="Song Y."/>
            <person name="Salvetti E."/>
            <person name="Wrobel A."/>
            <person name="Rasinkangas P."/>
            <person name="Parkhill J."/>
            <person name="Rea M.C."/>
            <person name="O'Sullivan O."/>
            <person name="Ritari J."/>
            <person name="Douillard F.P."/>
            <person name="Paul Ross R."/>
            <person name="Yang R."/>
            <person name="Briner A.E."/>
            <person name="Felis G.E."/>
            <person name="de Vos W.M."/>
            <person name="Barrangou R."/>
            <person name="Klaenhammer T.R."/>
            <person name="Caufield P.W."/>
            <person name="Cui Y."/>
            <person name="Zhang H."/>
            <person name="O'Toole P.W."/>
        </authorList>
    </citation>
    <scope>NUCLEOTIDE SEQUENCE [LARGE SCALE GENOMIC DNA]</scope>
    <source>
        <strain evidence="6 7">DSM 14857</strain>
    </source>
</reference>
<dbReference type="Proteomes" id="UP000051647">
    <property type="component" value="Unassembled WGS sequence"/>
</dbReference>
<comment type="subunit">
    <text evidence="5">Homodimer.</text>
</comment>
<evidence type="ECO:0000256" key="5">
    <source>
        <dbReference type="HAMAP-Rule" id="MF_00214"/>
    </source>
</evidence>
<protein>
    <recommendedName>
        <fullName evidence="5">3-dehydroquinate dehydratase</fullName>
        <shortName evidence="5">3-dehydroquinase</shortName>
        <ecNumber evidence="5">4.2.1.10</ecNumber>
    </recommendedName>
    <alternativeName>
        <fullName evidence="5">Type I DHQase</fullName>
    </alternativeName>
    <alternativeName>
        <fullName evidence="5">Type I dehydroquinase</fullName>
        <shortName evidence="5">DHQ1</shortName>
    </alternativeName>
</protein>
<feature type="active site" description="Proton donor/acceptor" evidence="5">
    <location>
        <position position="146"/>
    </location>
</feature>
<feature type="active site" description="Schiff-base intermediate with substrate" evidence="5">
    <location>
        <position position="173"/>
    </location>
</feature>
<feature type="binding site" evidence="5">
    <location>
        <position position="238"/>
    </location>
    <ligand>
        <name>3-dehydroquinate</name>
        <dbReference type="ChEBI" id="CHEBI:32364"/>
    </ligand>
</feature>
<dbReference type="PROSITE" id="PS01028">
    <property type="entry name" value="DEHYDROQUINASE_I"/>
    <property type="match status" value="1"/>
</dbReference>
<dbReference type="Gene3D" id="3.20.20.70">
    <property type="entry name" value="Aldolase class I"/>
    <property type="match status" value="1"/>
</dbReference>
<dbReference type="InterPro" id="IPR018508">
    <property type="entry name" value="3-dehydroquinate_DH_AS"/>
</dbReference>
<dbReference type="InterPro" id="IPR001381">
    <property type="entry name" value="DHquinase_I"/>
</dbReference>
<dbReference type="NCBIfam" id="TIGR01093">
    <property type="entry name" value="aroD"/>
    <property type="match status" value="1"/>
</dbReference>
<dbReference type="GO" id="GO:0008652">
    <property type="term" value="P:amino acid biosynthetic process"/>
    <property type="evidence" value="ECO:0007669"/>
    <property type="project" value="UniProtKB-KW"/>
</dbReference>
<feature type="binding site" evidence="5">
    <location>
        <position position="215"/>
    </location>
    <ligand>
        <name>3-dehydroquinate</name>
        <dbReference type="ChEBI" id="CHEBI:32364"/>
    </ligand>
</feature>
<comment type="similarity">
    <text evidence="5">Belongs to the type-I 3-dehydroquinase family.</text>
</comment>